<reference evidence="1 2" key="1">
    <citation type="submission" date="2018-05" db="EMBL/GenBank/DDBJ databases">
        <title>Freshwater and sediment microbial communities from various areas in North America, analyzing microbe dynamics in response to fracking.</title>
        <authorList>
            <person name="Lamendella R."/>
        </authorList>
    </citation>
    <scope>NUCLEOTIDE SEQUENCE [LARGE SCALE GENOMIC DNA]</scope>
    <source>
        <strain evidence="1 2">15_TX</strain>
    </source>
</reference>
<dbReference type="CDD" id="cd06587">
    <property type="entry name" value="VOC"/>
    <property type="match status" value="1"/>
</dbReference>
<evidence type="ECO:0008006" key="3">
    <source>
        <dbReference type="Google" id="ProtNLM"/>
    </source>
</evidence>
<evidence type="ECO:0000313" key="2">
    <source>
        <dbReference type="Proteomes" id="UP000247150"/>
    </source>
</evidence>
<organism evidence="1 2">
    <name type="scientific">Cytobacillus oceanisediminis</name>
    <dbReference type="NCBI Taxonomy" id="665099"/>
    <lineage>
        <taxon>Bacteria</taxon>
        <taxon>Bacillati</taxon>
        <taxon>Bacillota</taxon>
        <taxon>Bacilli</taxon>
        <taxon>Bacillales</taxon>
        <taxon>Bacillaceae</taxon>
        <taxon>Cytobacillus</taxon>
    </lineage>
</organism>
<dbReference type="RefSeq" id="WP_110065228.1">
    <property type="nucleotide sequence ID" value="NZ_QGTW01000006.1"/>
</dbReference>
<dbReference type="Gene3D" id="3.10.180.10">
    <property type="entry name" value="2,3-Dihydroxybiphenyl 1,2-Dioxygenase, domain 1"/>
    <property type="match status" value="1"/>
</dbReference>
<evidence type="ECO:0000313" key="1">
    <source>
        <dbReference type="EMBL" id="PWW28380.1"/>
    </source>
</evidence>
<dbReference type="SUPFAM" id="SSF54593">
    <property type="entry name" value="Glyoxalase/Bleomycin resistance protein/Dihydroxybiphenyl dioxygenase"/>
    <property type="match status" value="1"/>
</dbReference>
<dbReference type="InterPro" id="IPR029068">
    <property type="entry name" value="Glyas_Bleomycin-R_OHBP_Dase"/>
</dbReference>
<proteinExistence type="predicted"/>
<dbReference type="Proteomes" id="UP000247150">
    <property type="component" value="Unassembled WGS sequence"/>
</dbReference>
<dbReference type="AlphaFoldDB" id="A0A2V2ZXH1"/>
<protein>
    <recommendedName>
        <fullName evidence="3">Ornithine monooxygenase</fullName>
    </recommendedName>
</protein>
<gene>
    <name evidence="1" type="ORF">DFO73_106196</name>
</gene>
<dbReference type="EMBL" id="QGTW01000006">
    <property type="protein sequence ID" value="PWW28380.1"/>
    <property type="molecule type" value="Genomic_DNA"/>
</dbReference>
<dbReference type="OrthoDB" id="2453533at2"/>
<accession>A0A2V2ZXH1</accession>
<comment type="caution">
    <text evidence="1">The sequence shown here is derived from an EMBL/GenBank/DDBJ whole genome shotgun (WGS) entry which is preliminary data.</text>
</comment>
<name>A0A2V2ZXH1_9BACI</name>
<sequence>MIYEMTVQIRVSDMEEGQRWYETLFNKKPHFIPHAGFAEWELIPGCWLQVAEGLPSNGCGPIRLGVTDLEAERERVMNELKVGDFEIFSRKEVPVKWATFTDPWGNKIGFFEYIEDQEKQAQTNRILG</sequence>